<evidence type="ECO:0000259" key="6">
    <source>
        <dbReference type="Pfam" id="PF02826"/>
    </source>
</evidence>
<dbReference type="InterPro" id="IPR036291">
    <property type="entry name" value="NAD(P)-bd_dom_sf"/>
</dbReference>
<sequence>MFTYAPTEPVPTEHEDADALVVWGNTRKQLSDSAARLHNLRWVAALSAGVDVIEAAGFAPEVVITNGSGLHDGPVAEHTLMLSLAAARRFDLAYGAQLEGRWAKELCWAQPVGVQRDGSTFPGLGTLADARITIWGFGSIAASLAPLYRALGGHVTGIANSSGERHGFPVVSGAEILEVLAETDLLVNILPSLPSTEKIISTSVFETLPNHAWLVNVGRGATVDEDALDQALRSGQIGGAALDVFAREPLPTESPLWTAPNVLITPHAAGGRPVGASEFVAKNVQRFLAGEPLINTIER</sequence>
<feature type="domain" description="D-isomer specific 2-hydroxyacid dehydrogenase NAD-binding" evidence="6">
    <location>
        <begin position="80"/>
        <end position="269"/>
    </location>
</feature>
<gene>
    <name evidence="7" type="ORF">ACFSYH_00400</name>
</gene>
<accession>A0ABW5XD46</accession>
<feature type="domain" description="D-isomer specific 2-hydroxyacid dehydrogenase catalytic" evidence="5">
    <location>
        <begin position="7"/>
        <end position="295"/>
    </location>
</feature>
<name>A0ABW5XD46_9MICO</name>
<evidence type="ECO:0000256" key="1">
    <source>
        <dbReference type="ARBA" id="ARBA00005854"/>
    </source>
</evidence>
<keyword evidence="3" id="KW-0520">NAD</keyword>
<dbReference type="SUPFAM" id="SSF52283">
    <property type="entry name" value="Formate/glycerate dehydrogenase catalytic domain-like"/>
    <property type="match status" value="1"/>
</dbReference>
<evidence type="ECO:0000313" key="7">
    <source>
        <dbReference type="EMBL" id="MFD2839034.1"/>
    </source>
</evidence>
<dbReference type="Pfam" id="PF00389">
    <property type="entry name" value="2-Hacid_dh"/>
    <property type="match status" value="1"/>
</dbReference>
<proteinExistence type="inferred from homology"/>
<dbReference type="SUPFAM" id="SSF51735">
    <property type="entry name" value="NAD(P)-binding Rossmann-fold domains"/>
    <property type="match status" value="1"/>
</dbReference>
<evidence type="ECO:0000313" key="8">
    <source>
        <dbReference type="Proteomes" id="UP001597391"/>
    </source>
</evidence>
<dbReference type="EMBL" id="JBHUOP010000001">
    <property type="protein sequence ID" value="MFD2839034.1"/>
    <property type="molecule type" value="Genomic_DNA"/>
</dbReference>
<dbReference type="Gene3D" id="3.40.50.720">
    <property type="entry name" value="NAD(P)-binding Rossmann-like Domain"/>
    <property type="match status" value="2"/>
</dbReference>
<reference evidence="8" key="1">
    <citation type="journal article" date="2019" name="Int. J. Syst. Evol. Microbiol.">
        <title>The Global Catalogue of Microorganisms (GCM) 10K type strain sequencing project: providing services to taxonomists for standard genome sequencing and annotation.</title>
        <authorList>
            <consortium name="The Broad Institute Genomics Platform"/>
            <consortium name="The Broad Institute Genome Sequencing Center for Infectious Disease"/>
            <person name="Wu L."/>
            <person name="Ma J."/>
        </authorList>
    </citation>
    <scope>NUCLEOTIDE SEQUENCE [LARGE SCALE GENOMIC DNA]</scope>
    <source>
        <strain evidence="8">KCTC 33576</strain>
    </source>
</reference>
<evidence type="ECO:0000256" key="3">
    <source>
        <dbReference type="ARBA" id="ARBA00023027"/>
    </source>
</evidence>
<dbReference type="Pfam" id="PF02826">
    <property type="entry name" value="2-Hacid_dh_C"/>
    <property type="match status" value="1"/>
</dbReference>
<keyword evidence="2 4" id="KW-0560">Oxidoreductase</keyword>
<evidence type="ECO:0000256" key="4">
    <source>
        <dbReference type="RuleBase" id="RU003719"/>
    </source>
</evidence>
<dbReference type="InterPro" id="IPR006140">
    <property type="entry name" value="D-isomer_DH_NAD-bd"/>
</dbReference>
<dbReference type="Proteomes" id="UP001597391">
    <property type="component" value="Unassembled WGS sequence"/>
</dbReference>
<keyword evidence="8" id="KW-1185">Reference proteome</keyword>
<evidence type="ECO:0000259" key="5">
    <source>
        <dbReference type="Pfam" id="PF00389"/>
    </source>
</evidence>
<protein>
    <submittedName>
        <fullName evidence="7">NAD(P)-dependent oxidoreductase</fullName>
    </submittedName>
</protein>
<comment type="similarity">
    <text evidence="1 4">Belongs to the D-isomer specific 2-hydroxyacid dehydrogenase family.</text>
</comment>
<comment type="caution">
    <text evidence="7">The sequence shown here is derived from an EMBL/GenBank/DDBJ whole genome shotgun (WGS) entry which is preliminary data.</text>
</comment>
<evidence type="ECO:0000256" key="2">
    <source>
        <dbReference type="ARBA" id="ARBA00023002"/>
    </source>
</evidence>
<dbReference type="PANTHER" id="PTHR43333">
    <property type="entry name" value="2-HACID_DH_C DOMAIN-CONTAINING PROTEIN"/>
    <property type="match status" value="1"/>
</dbReference>
<dbReference type="InterPro" id="IPR006139">
    <property type="entry name" value="D-isomer_2_OHA_DH_cat_dom"/>
</dbReference>
<organism evidence="7 8">
    <name type="scientific">Populibacterium corticicola</name>
    <dbReference type="NCBI Taxonomy" id="1812826"/>
    <lineage>
        <taxon>Bacteria</taxon>
        <taxon>Bacillati</taxon>
        <taxon>Actinomycetota</taxon>
        <taxon>Actinomycetes</taxon>
        <taxon>Micrococcales</taxon>
        <taxon>Jonesiaceae</taxon>
        <taxon>Populibacterium</taxon>
    </lineage>
</organism>
<dbReference type="PANTHER" id="PTHR43333:SF1">
    <property type="entry name" value="D-ISOMER SPECIFIC 2-HYDROXYACID DEHYDROGENASE NAD-BINDING DOMAIN-CONTAINING PROTEIN"/>
    <property type="match status" value="1"/>
</dbReference>
<dbReference type="RefSeq" id="WP_377464436.1">
    <property type="nucleotide sequence ID" value="NZ_JBHUOP010000001.1"/>
</dbReference>